<feature type="chain" id="PRO_5041524711" description="Cyclophilin-like domain-containing protein" evidence="2">
    <location>
        <begin position="24"/>
        <end position="176"/>
    </location>
</feature>
<dbReference type="Proteomes" id="UP000465031">
    <property type="component" value="Chromosome"/>
</dbReference>
<dbReference type="KEGG" id="rte:GSU10_00315"/>
<evidence type="ECO:0000313" key="6">
    <source>
        <dbReference type="Proteomes" id="UP000076717"/>
    </source>
</evidence>
<name>A0A162GHD2_9MICO</name>
<protein>
    <recommendedName>
        <fullName evidence="3">Cyclophilin-like domain-containing protein</fullName>
    </recommendedName>
</protein>
<accession>A0A162GHD2</accession>
<proteinExistence type="predicted"/>
<reference evidence="7" key="3">
    <citation type="submission" date="2019-12" db="EMBL/GenBank/DDBJ databases">
        <title>Complete and draft genome sequences of new strains and members of some known species of the genus Rathayibacter isolated from plants.</title>
        <authorList>
            <person name="Tarlachkov S.V."/>
            <person name="Starodumova I.P."/>
            <person name="Dorofeeva L.V."/>
            <person name="Prisyazhnaya N.V."/>
            <person name="Leyn S."/>
            <person name="Zlamal J."/>
            <person name="Elan M."/>
            <person name="Osterman A.L."/>
            <person name="Nadler S."/>
            <person name="Subbotin S.A."/>
            <person name="Evtushenko L.I."/>
        </authorList>
    </citation>
    <scope>NUCLEOTIDE SEQUENCE [LARGE SCALE GENOMIC DNA]</scope>
    <source>
        <strain evidence="7">VKM Ac-2761</strain>
    </source>
</reference>
<dbReference type="InterPro" id="IPR029000">
    <property type="entry name" value="Cyclophilin-like_dom_sf"/>
</dbReference>
<feature type="domain" description="Cyclophilin-like" evidence="3">
    <location>
        <begin position="66"/>
        <end position="172"/>
    </location>
</feature>
<dbReference type="EMBL" id="CP047186">
    <property type="protein sequence ID" value="QHC54250.1"/>
    <property type="molecule type" value="Genomic_DNA"/>
</dbReference>
<feature type="signal peptide" evidence="2">
    <location>
        <begin position="1"/>
        <end position="23"/>
    </location>
</feature>
<keyword evidence="2" id="KW-0732">Signal</keyword>
<evidence type="ECO:0000313" key="7">
    <source>
        <dbReference type="Proteomes" id="UP000465031"/>
    </source>
</evidence>
<dbReference type="OrthoDB" id="9806505at2"/>
<gene>
    <name evidence="4" type="ORF">ACH61_01716</name>
    <name evidence="5" type="ORF">GSU10_00315</name>
</gene>
<evidence type="ECO:0000256" key="2">
    <source>
        <dbReference type="SAM" id="SignalP"/>
    </source>
</evidence>
<dbReference type="Gene3D" id="2.40.100.20">
    <property type="match status" value="1"/>
</dbReference>
<dbReference type="SUPFAM" id="SSF50891">
    <property type="entry name" value="Cyclophilin-like"/>
    <property type="match status" value="1"/>
</dbReference>
<evidence type="ECO:0000256" key="1">
    <source>
        <dbReference type="SAM" id="MobiDB-lite"/>
    </source>
</evidence>
<feature type="region of interest" description="Disordered" evidence="1">
    <location>
        <begin position="28"/>
        <end position="62"/>
    </location>
</feature>
<dbReference type="Pfam" id="PF18050">
    <property type="entry name" value="Cyclophil_like2"/>
    <property type="match status" value="1"/>
</dbReference>
<evidence type="ECO:0000313" key="4">
    <source>
        <dbReference type="EMBL" id="KZX21169.1"/>
    </source>
</evidence>
<dbReference type="PROSITE" id="PS51257">
    <property type="entry name" value="PROKAR_LIPOPROTEIN"/>
    <property type="match status" value="1"/>
</dbReference>
<dbReference type="EMBL" id="LIIN01000051">
    <property type="protein sequence ID" value="KZX21169.1"/>
    <property type="molecule type" value="Genomic_DNA"/>
</dbReference>
<dbReference type="InterPro" id="IPR041183">
    <property type="entry name" value="Cyclophilin-like"/>
</dbReference>
<organism evidence="4 6">
    <name type="scientific">Rathayibacter tanaceti</name>
    <dbReference type="NCBI Taxonomy" id="1671680"/>
    <lineage>
        <taxon>Bacteria</taxon>
        <taxon>Bacillati</taxon>
        <taxon>Actinomycetota</taxon>
        <taxon>Actinomycetes</taxon>
        <taxon>Micrococcales</taxon>
        <taxon>Microbacteriaceae</taxon>
        <taxon>Rathayibacter</taxon>
    </lineage>
</organism>
<evidence type="ECO:0000313" key="5">
    <source>
        <dbReference type="EMBL" id="QHC54250.1"/>
    </source>
</evidence>
<dbReference type="AlphaFoldDB" id="A0A162GHD2"/>
<dbReference type="RefSeq" id="WP_082845116.1">
    <property type="nucleotide sequence ID" value="NZ_CP047186.1"/>
</dbReference>
<reference evidence="4 6" key="1">
    <citation type="submission" date="2015-08" db="EMBL/GenBank/DDBJ databases">
        <title>Draft Genome Sequence of Rathayibacter sp. Strain VKM Ac-2596 Isolated from Leaf Gall Induced by Plant-Parasitic Nematodes.</title>
        <authorList>
            <person name="Vasilenko O.V."/>
            <person name="Starodumova I.P."/>
            <person name="Tarlachkov S.V."/>
            <person name="Dorofeeva L.V."/>
            <person name="Evtushenko L.I."/>
        </authorList>
    </citation>
    <scope>NUCLEOTIDE SEQUENCE [LARGE SCALE GENOMIC DNA]</scope>
    <source>
        <strain evidence="4 6">VKM Ac-2596</strain>
    </source>
</reference>
<sequence length="176" mass="17869">MLNRRHVLPALVAVLALTGCATAERAVTSGSTPTAAPPSPSSTVPSLSDLANGDVVPDTDGTPLTLTVGDRVVTARLNDTPAARALAEQLPLTLAFDDLNAVEKTAPLASPPSMAGMPSGDDPEVGDIGLWAPSGDLVLYYGDVGYWDGIARLGTFDDVEAIASLTGPFTGTLALG</sequence>
<reference evidence="5" key="2">
    <citation type="submission" date="2019-12" db="EMBL/GenBank/DDBJ databases">
        <title>Complete and Draft Genome Sequences of New Strains and Members of Some Known Species of the Genus Rathayibacter isolated from Plants.</title>
        <authorList>
            <person name="Tarlachkov S.V."/>
            <person name="Starodumova I.P."/>
            <person name="Dorofeeva L.V."/>
            <person name="Prisyazhnaya N.V."/>
            <person name="Leyn S.A."/>
            <person name="Zlamal J.E."/>
            <person name="Elane M.L."/>
            <person name="Osterman A.L."/>
            <person name="Nadler S.A."/>
            <person name="Subbotin S.A."/>
            <person name="Evtushenko L.I."/>
        </authorList>
    </citation>
    <scope>NUCLEOTIDE SEQUENCE</scope>
    <source>
        <strain evidence="5">VKM Ac-2761</strain>
    </source>
</reference>
<keyword evidence="6" id="KW-1185">Reference proteome</keyword>
<evidence type="ECO:0000259" key="3">
    <source>
        <dbReference type="Pfam" id="PF18050"/>
    </source>
</evidence>
<dbReference type="Proteomes" id="UP000076717">
    <property type="component" value="Unassembled WGS sequence"/>
</dbReference>